<dbReference type="InterPro" id="IPR006016">
    <property type="entry name" value="UspA"/>
</dbReference>
<sequence>MGFTPTAPVQVLSEAVALSRAFGVPLIVAYCDPSRVVERVREDGTQMIAPVDADTAALIDDAPAPEVAEVEARVRALCAEFIDDADADAGAGTGAGALNVQVQGLLGDPATVLAELADHVGAGFVVVGGRGVGWRGSVHALLSGSVALHLSTRQAATVVVVPDVAGGE</sequence>
<dbReference type="Proteomes" id="UP001555826">
    <property type="component" value="Unassembled WGS sequence"/>
</dbReference>
<dbReference type="RefSeq" id="WP_367640826.1">
    <property type="nucleotide sequence ID" value="NZ_JBFNQN010000018.1"/>
</dbReference>
<dbReference type="SUPFAM" id="SSF52402">
    <property type="entry name" value="Adenine nucleotide alpha hydrolases-like"/>
    <property type="match status" value="1"/>
</dbReference>
<accession>A0ABV3PCW9</accession>
<dbReference type="InterPro" id="IPR014729">
    <property type="entry name" value="Rossmann-like_a/b/a_fold"/>
</dbReference>
<evidence type="ECO:0000313" key="2">
    <source>
        <dbReference type="EMBL" id="MEW9267465.1"/>
    </source>
</evidence>
<protein>
    <submittedName>
        <fullName evidence="2">Universal stress protein</fullName>
    </submittedName>
</protein>
<keyword evidence="3" id="KW-1185">Reference proteome</keyword>
<gene>
    <name evidence="2" type="ORF">AB1207_22195</name>
</gene>
<proteinExistence type="predicted"/>
<reference evidence="2 3" key="1">
    <citation type="submission" date="2024-07" db="EMBL/GenBank/DDBJ databases">
        <authorList>
            <person name="Thanompreechachai J."/>
            <person name="Duangmal K."/>
        </authorList>
    </citation>
    <scope>NUCLEOTIDE SEQUENCE [LARGE SCALE GENOMIC DNA]</scope>
    <source>
        <strain evidence="2 3">KCTC 19886</strain>
    </source>
</reference>
<evidence type="ECO:0000313" key="3">
    <source>
        <dbReference type="Proteomes" id="UP001555826"/>
    </source>
</evidence>
<feature type="domain" description="UspA" evidence="1">
    <location>
        <begin position="4"/>
        <end position="162"/>
    </location>
</feature>
<dbReference type="Gene3D" id="3.40.50.620">
    <property type="entry name" value="HUPs"/>
    <property type="match status" value="1"/>
</dbReference>
<evidence type="ECO:0000259" key="1">
    <source>
        <dbReference type="Pfam" id="PF00582"/>
    </source>
</evidence>
<dbReference type="Pfam" id="PF00582">
    <property type="entry name" value="Usp"/>
    <property type="match status" value="1"/>
</dbReference>
<comment type="caution">
    <text evidence="2">The sequence shown here is derived from an EMBL/GenBank/DDBJ whole genome shotgun (WGS) entry which is preliminary data.</text>
</comment>
<name>A0ABV3PCW9_9ACTN</name>
<dbReference type="EMBL" id="JBFNQN010000018">
    <property type="protein sequence ID" value="MEW9267465.1"/>
    <property type="molecule type" value="Genomic_DNA"/>
</dbReference>
<organism evidence="2 3">
    <name type="scientific">Kineococcus endophyticus</name>
    <dbReference type="NCBI Taxonomy" id="1181883"/>
    <lineage>
        <taxon>Bacteria</taxon>
        <taxon>Bacillati</taxon>
        <taxon>Actinomycetota</taxon>
        <taxon>Actinomycetes</taxon>
        <taxon>Kineosporiales</taxon>
        <taxon>Kineosporiaceae</taxon>
        <taxon>Kineococcus</taxon>
    </lineage>
</organism>